<protein>
    <submittedName>
        <fullName evidence="2">RCG32177</fullName>
    </submittedName>
</protein>
<feature type="compositionally biased region" description="Gly residues" evidence="1">
    <location>
        <begin position="1"/>
        <end position="11"/>
    </location>
</feature>
<accession>A6JWY3</accession>
<name>A6JWY3_RAT</name>
<evidence type="ECO:0000313" key="2">
    <source>
        <dbReference type="EMBL" id="EDL96626.1"/>
    </source>
</evidence>
<dbReference type="AlphaFoldDB" id="A6JWY3"/>
<reference evidence="2 3" key="1">
    <citation type="submission" date="2005-09" db="EMBL/GenBank/DDBJ databases">
        <authorList>
            <person name="Mural R.J."/>
            <person name="Li P.W."/>
            <person name="Adams M.D."/>
            <person name="Amanatides P.G."/>
            <person name="Baden-Tillson H."/>
            <person name="Barnstead M."/>
            <person name="Chin S.H."/>
            <person name="Dew I."/>
            <person name="Evans C.A."/>
            <person name="Ferriera S."/>
            <person name="Flanigan M."/>
            <person name="Fosler C."/>
            <person name="Glodek A."/>
            <person name="Gu Z."/>
            <person name="Holt R.A."/>
            <person name="Jennings D."/>
            <person name="Kraft C.L."/>
            <person name="Lu F."/>
            <person name="Nguyen T."/>
            <person name="Nusskern D.R."/>
            <person name="Pfannkoch C.M."/>
            <person name="Sitter C."/>
            <person name="Sutton G.G."/>
            <person name="Venter J.C."/>
            <person name="Wang Z."/>
            <person name="Woodage T."/>
            <person name="Zheng X.H."/>
            <person name="Zhong F."/>
        </authorList>
    </citation>
    <scope>NUCLEOTIDE SEQUENCE [LARGE SCALE GENOMIC DNA]</scope>
    <source>
        <strain>BN</strain>
        <strain evidence="3">Sprague-Dawley</strain>
    </source>
</reference>
<dbReference type="Proteomes" id="UP000234681">
    <property type="component" value="Chromosome 3"/>
</dbReference>
<evidence type="ECO:0000256" key="1">
    <source>
        <dbReference type="SAM" id="MobiDB-lite"/>
    </source>
</evidence>
<gene>
    <name evidence="2" type="ORF">rCG_32177</name>
</gene>
<evidence type="ECO:0000313" key="3">
    <source>
        <dbReference type="Proteomes" id="UP000234681"/>
    </source>
</evidence>
<feature type="region of interest" description="Disordered" evidence="1">
    <location>
        <begin position="1"/>
        <end position="20"/>
    </location>
</feature>
<proteinExistence type="predicted"/>
<dbReference type="EMBL" id="CH474005">
    <property type="protein sequence ID" value="EDL96626.1"/>
    <property type="molecule type" value="Genomic_DNA"/>
</dbReference>
<organism evidence="2 3">
    <name type="scientific">Rattus norvegicus</name>
    <name type="common">Rat</name>
    <dbReference type="NCBI Taxonomy" id="10116"/>
    <lineage>
        <taxon>Eukaryota</taxon>
        <taxon>Metazoa</taxon>
        <taxon>Chordata</taxon>
        <taxon>Craniata</taxon>
        <taxon>Vertebrata</taxon>
        <taxon>Euteleostomi</taxon>
        <taxon>Mammalia</taxon>
        <taxon>Eutheria</taxon>
        <taxon>Euarchontoglires</taxon>
        <taxon>Glires</taxon>
        <taxon>Rodentia</taxon>
        <taxon>Myomorpha</taxon>
        <taxon>Muroidea</taxon>
        <taxon>Muridae</taxon>
        <taxon>Murinae</taxon>
        <taxon>Rattus</taxon>
    </lineage>
</organism>
<sequence>MDGFLGEGGHPGKQSEGNQCRRLASVGTPAGWASASTVLSVMNYKMDRNQEQGKRNKVPLRKPWVNIQTCPSLRTTAHTTSPANGT</sequence>